<dbReference type="EMBL" id="FNEW01000006">
    <property type="protein sequence ID" value="SDK25594.1"/>
    <property type="molecule type" value="Genomic_DNA"/>
</dbReference>
<dbReference type="AlphaFoldDB" id="A0A7Z7BRA5"/>
<proteinExistence type="predicted"/>
<dbReference type="Proteomes" id="UP000198917">
    <property type="component" value="Unassembled WGS sequence"/>
</dbReference>
<comment type="caution">
    <text evidence="2">The sequence shown here is derived from an EMBL/GenBank/DDBJ whole genome shotgun (WGS) entry which is preliminary data.</text>
</comment>
<dbReference type="SUPFAM" id="SSF55785">
    <property type="entry name" value="PYP-like sensor domain (PAS domain)"/>
    <property type="match status" value="1"/>
</dbReference>
<dbReference type="SMART" id="SM00086">
    <property type="entry name" value="PAC"/>
    <property type="match status" value="1"/>
</dbReference>
<dbReference type="CDD" id="cd00130">
    <property type="entry name" value="PAS"/>
    <property type="match status" value="1"/>
</dbReference>
<dbReference type="InterPro" id="IPR000014">
    <property type="entry name" value="PAS"/>
</dbReference>
<organism evidence="2 3">
    <name type="scientific">Agrobacterium fabrum</name>
    <dbReference type="NCBI Taxonomy" id="1176649"/>
    <lineage>
        <taxon>Bacteria</taxon>
        <taxon>Pseudomonadati</taxon>
        <taxon>Pseudomonadota</taxon>
        <taxon>Alphaproteobacteria</taxon>
        <taxon>Hyphomicrobiales</taxon>
        <taxon>Rhizobiaceae</taxon>
        <taxon>Rhizobium/Agrobacterium group</taxon>
        <taxon>Agrobacterium</taxon>
        <taxon>Agrobacterium tumefaciens complex</taxon>
    </lineage>
</organism>
<gene>
    <name evidence="2" type="ORF">SAMN05428983_4357</name>
</gene>
<sequence>MAAREQGFVRQKDEFLWLAVCRHVCYRPDTSISDCRRPMLENISLEETLVGYYTWNVGQNLVYLDAVTARLREFSPEEAAHGIPVEDCIAQIESGSRARVAKAVYNSLTNGVFYDQEYRIRLKSGGFRWLRTTGRVILDGDRIPIMAMGTVRDVSAGKVLLM</sequence>
<dbReference type="InterPro" id="IPR035965">
    <property type="entry name" value="PAS-like_dom_sf"/>
</dbReference>
<reference evidence="2 3" key="1">
    <citation type="submission" date="2016-10" db="EMBL/GenBank/DDBJ databases">
        <authorList>
            <person name="Varghese N."/>
            <person name="Submissions S."/>
        </authorList>
    </citation>
    <scope>NUCLEOTIDE SEQUENCE [LARGE SCALE GENOMIC DNA]</scope>
    <source>
        <strain evidence="2 3">PDC82</strain>
    </source>
</reference>
<evidence type="ECO:0000313" key="3">
    <source>
        <dbReference type="Proteomes" id="UP000198917"/>
    </source>
</evidence>
<evidence type="ECO:0000259" key="1">
    <source>
        <dbReference type="PROSITE" id="PS50113"/>
    </source>
</evidence>
<protein>
    <submittedName>
        <fullName evidence="2">PAS fold-containing protein</fullName>
    </submittedName>
</protein>
<name>A0A7Z7BRA5_9HYPH</name>
<dbReference type="Gene3D" id="3.30.450.20">
    <property type="entry name" value="PAS domain"/>
    <property type="match status" value="1"/>
</dbReference>
<dbReference type="InterPro" id="IPR000700">
    <property type="entry name" value="PAS-assoc_C"/>
</dbReference>
<dbReference type="InterPro" id="IPR013655">
    <property type="entry name" value="PAS_fold_3"/>
</dbReference>
<feature type="domain" description="PAC" evidence="1">
    <location>
        <begin position="114"/>
        <end position="162"/>
    </location>
</feature>
<dbReference type="PROSITE" id="PS50113">
    <property type="entry name" value="PAC"/>
    <property type="match status" value="1"/>
</dbReference>
<dbReference type="InterPro" id="IPR001610">
    <property type="entry name" value="PAC"/>
</dbReference>
<evidence type="ECO:0000313" key="2">
    <source>
        <dbReference type="EMBL" id="SDK25594.1"/>
    </source>
</evidence>
<accession>A0A7Z7BRA5</accession>
<dbReference type="Pfam" id="PF08447">
    <property type="entry name" value="PAS_3"/>
    <property type="match status" value="1"/>
</dbReference>